<evidence type="ECO:0000256" key="9">
    <source>
        <dbReference type="ARBA" id="ARBA00023125"/>
    </source>
</evidence>
<keyword evidence="5 10" id="KW-0235">DNA replication</keyword>
<dbReference type="Pfam" id="PF26466">
    <property type="entry name" value="DNA_primase_lrg_N"/>
    <property type="match status" value="1"/>
</dbReference>
<keyword evidence="4 10" id="KW-0639">Primosome</keyword>
<keyword evidence="9 10" id="KW-0238">DNA-binding</keyword>
<feature type="compositionally biased region" description="Polar residues" evidence="12">
    <location>
        <begin position="466"/>
        <end position="481"/>
    </location>
</feature>
<evidence type="ECO:0000256" key="6">
    <source>
        <dbReference type="ARBA" id="ARBA00022723"/>
    </source>
</evidence>
<dbReference type="InterPro" id="IPR007238">
    <property type="entry name" value="DNA_primase_lsu_euk/arc"/>
</dbReference>
<protein>
    <recommendedName>
        <fullName evidence="2 10">DNA primase large subunit</fullName>
    </recommendedName>
</protein>
<dbReference type="GO" id="GO:0051539">
    <property type="term" value="F:4 iron, 4 sulfur cluster binding"/>
    <property type="evidence" value="ECO:0007669"/>
    <property type="project" value="UniProtKB-UniRule"/>
</dbReference>
<reference evidence="14 15" key="1">
    <citation type="submission" date="2023-03" db="EMBL/GenBank/DDBJ databases">
        <title>High-quality genome of Scylla paramamosain provides insights in environmental adaptation.</title>
        <authorList>
            <person name="Zhang L."/>
        </authorList>
    </citation>
    <scope>NUCLEOTIDE SEQUENCE [LARGE SCALE GENOMIC DNA]</scope>
    <source>
        <strain evidence="14">LZ_2023a</strain>
        <tissue evidence="14">Muscle</tissue>
    </source>
</reference>
<feature type="binding site" evidence="11">
    <location>
        <position position="432"/>
    </location>
    <ligand>
        <name>[4Fe-4S] cluster</name>
        <dbReference type="ChEBI" id="CHEBI:49883"/>
    </ligand>
</feature>
<evidence type="ECO:0000256" key="3">
    <source>
        <dbReference type="ARBA" id="ARBA00022485"/>
    </source>
</evidence>
<dbReference type="EMBL" id="JARAKH010000002">
    <property type="protein sequence ID" value="KAK8406471.1"/>
    <property type="molecule type" value="Genomic_DNA"/>
</dbReference>
<gene>
    <name evidence="14" type="ORF">O3P69_007255</name>
</gene>
<proteinExistence type="inferred from homology"/>
<dbReference type="EMBL" id="JARAKH010000002">
    <property type="protein sequence ID" value="KAK8406469.1"/>
    <property type="molecule type" value="Genomic_DNA"/>
</dbReference>
<keyword evidence="3 10" id="KW-0004">4Fe-4S</keyword>
<keyword evidence="8 10" id="KW-0411">Iron-sulfur</keyword>
<evidence type="ECO:0000256" key="5">
    <source>
        <dbReference type="ARBA" id="ARBA00022705"/>
    </source>
</evidence>
<dbReference type="AlphaFoldDB" id="A0AAW0V6F6"/>
<evidence type="ECO:0000256" key="2">
    <source>
        <dbReference type="ARBA" id="ARBA00019038"/>
    </source>
</evidence>
<evidence type="ECO:0000313" key="14">
    <source>
        <dbReference type="EMBL" id="KAK8406470.1"/>
    </source>
</evidence>
<evidence type="ECO:0000256" key="4">
    <source>
        <dbReference type="ARBA" id="ARBA00022515"/>
    </source>
</evidence>
<feature type="binding site" evidence="11">
    <location>
        <position position="392"/>
    </location>
    <ligand>
        <name>[4Fe-4S] cluster</name>
        <dbReference type="ChEBI" id="CHEBI:49883"/>
    </ligand>
</feature>
<comment type="function">
    <text evidence="10">DNA primase is the polymerase that synthesizes small RNA primers for the Okazaki fragments made during discontinuous DNA replication.</text>
</comment>
<dbReference type="GO" id="GO:0005658">
    <property type="term" value="C:alpha DNA polymerase:primase complex"/>
    <property type="evidence" value="ECO:0007669"/>
    <property type="project" value="TreeGrafter"/>
</dbReference>
<keyword evidence="15" id="KW-1185">Reference proteome</keyword>
<comment type="caution">
    <text evidence="14">The sequence shown here is derived from an EMBL/GenBank/DDBJ whole genome shotgun (WGS) entry which is preliminary data.</text>
</comment>
<feature type="domain" description="DNA primase large subunit C-terminal" evidence="13">
    <location>
        <begin position="288"/>
        <end position="455"/>
    </location>
</feature>
<dbReference type="EMBL" id="JARAKH010000002">
    <property type="protein sequence ID" value="KAK8406470.1"/>
    <property type="molecule type" value="Genomic_DNA"/>
</dbReference>
<evidence type="ECO:0000259" key="13">
    <source>
        <dbReference type="Pfam" id="PF04104"/>
    </source>
</evidence>
<organism evidence="14 15">
    <name type="scientific">Scylla paramamosain</name>
    <name type="common">Mud crab</name>
    <dbReference type="NCBI Taxonomy" id="85552"/>
    <lineage>
        <taxon>Eukaryota</taxon>
        <taxon>Metazoa</taxon>
        <taxon>Ecdysozoa</taxon>
        <taxon>Arthropoda</taxon>
        <taxon>Crustacea</taxon>
        <taxon>Multicrustacea</taxon>
        <taxon>Malacostraca</taxon>
        <taxon>Eumalacostraca</taxon>
        <taxon>Eucarida</taxon>
        <taxon>Decapoda</taxon>
        <taxon>Pleocyemata</taxon>
        <taxon>Brachyura</taxon>
        <taxon>Eubrachyura</taxon>
        <taxon>Portunoidea</taxon>
        <taxon>Portunidae</taxon>
        <taxon>Portuninae</taxon>
        <taxon>Scylla</taxon>
    </lineage>
</organism>
<evidence type="ECO:0000256" key="7">
    <source>
        <dbReference type="ARBA" id="ARBA00023004"/>
    </source>
</evidence>
<comment type="cofactor">
    <cofactor evidence="10">
        <name>[4Fe-4S] cluster</name>
        <dbReference type="ChEBI" id="CHEBI:49883"/>
    </cofactor>
    <text evidence="10">Binds 1 [4Fe-4S] cluster.</text>
</comment>
<dbReference type="InterPro" id="IPR016558">
    <property type="entry name" value="DNA_primase_lsu_euk"/>
</dbReference>
<feature type="binding site" evidence="11">
    <location>
        <position position="376"/>
    </location>
    <ligand>
        <name>[4Fe-4S] cluster</name>
        <dbReference type="ChEBI" id="CHEBI:49883"/>
    </ligand>
</feature>
<evidence type="ECO:0000256" key="8">
    <source>
        <dbReference type="ARBA" id="ARBA00023014"/>
    </source>
</evidence>
<feature type="binding site" evidence="11">
    <location>
        <position position="297"/>
    </location>
    <ligand>
        <name>[4Fe-4S] cluster</name>
        <dbReference type="ChEBI" id="CHEBI:49883"/>
    </ligand>
</feature>
<dbReference type="GO" id="GO:0006269">
    <property type="term" value="P:DNA replication, synthesis of primer"/>
    <property type="evidence" value="ECO:0007669"/>
    <property type="project" value="UniProtKB-KW"/>
</dbReference>
<evidence type="ECO:0000313" key="15">
    <source>
        <dbReference type="Proteomes" id="UP001487740"/>
    </source>
</evidence>
<dbReference type="GO" id="GO:0003677">
    <property type="term" value="F:DNA binding"/>
    <property type="evidence" value="ECO:0007669"/>
    <property type="project" value="UniProtKB-UniRule"/>
</dbReference>
<dbReference type="SUPFAM" id="SSF140914">
    <property type="entry name" value="PriB N-terminal domain-like"/>
    <property type="match status" value="1"/>
</dbReference>
<keyword evidence="7 10" id="KW-0408">Iron</keyword>
<comment type="similarity">
    <text evidence="1 10">Belongs to the eukaryotic-type primase large subunit family.</text>
</comment>
<evidence type="ECO:0000256" key="11">
    <source>
        <dbReference type="PIRSR" id="PIRSR009449-1"/>
    </source>
</evidence>
<dbReference type="InterPro" id="IPR058560">
    <property type="entry name" value="DNA_primase_C"/>
</dbReference>
<dbReference type="PANTHER" id="PTHR10537:SF3">
    <property type="entry name" value="DNA PRIMASE LARGE SUBUNIT"/>
    <property type="match status" value="1"/>
</dbReference>
<sequence length="522" mass="60403">MEFGGRRALRRKRLEIEASYPCGLQFYATPPTGNVSLVEFDEMAFERLKILRAVERLNLSGHVKNSEEWIAKLYEEFAKNKFFIILAEKNTKSKTDEVQKARRQDHVSHFILRLAYCRTEELRRWFIAHETDLFKARFLQASRNGSDIRNFLITNNLHYTSITAEEKQSERENLVASSMNISGDTMEGMTFYKVPFLDTLELVRQRKVFLKQGYAYVPETDLASLVTSSFRSKLSHDMATTYRALPELDSDERLVRLLHNFDKRYTGKDYSSKKPEDMCRITPDMIDNLANKSFPPCMRHLNDTLRTTHHLKYNGRLVYGLFLKAAGLNLEDALFFWRSHFLQNMDVDTFDKRYSYGIRYNYGKEGKKTDFSPYGCLKIIMSNVAPGDSHGCPFKHTDAIILRQRLAAYKVSNQTIEEIMELVNKRHYQIACQRYWEAIHGVPIDAGINHPNQFFEESHKFLNGGVQPSQGKKQPEVKTTPSVMYSSQASTQSSQSSVTDTKTVLEEIAMCFDDDIETAMLE</sequence>
<dbReference type="PANTHER" id="PTHR10537">
    <property type="entry name" value="DNA PRIMASE LARGE SUBUNIT"/>
    <property type="match status" value="1"/>
</dbReference>
<dbReference type="Gene3D" id="1.20.930.80">
    <property type="match status" value="1"/>
</dbReference>
<dbReference type="Proteomes" id="UP001487740">
    <property type="component" value="Unassembled WGS sequence"/>
</dbReference>
<keyword evidence="6 10" id="KW-0479">Metal-binding</keyword>
<feature type="region of interest" description="Disordered" evidence="12">
    <location>
        <begin position="465"/>
        <end position="498"/>
    </location>
</feature>
<accession>A0AAW0V6F6</accession>
<feature type="compositionally biased region" description="Low complexity" evidence="12">
    <location>
        <begin position="482"/>
        <end position="498"/>
    </location>
</feature>
<dbReference type="GO" id="GO:0006270">
    <property type="term" value="P:DNA replication initiation"/>
    <property type="evidence" value="ECO:0007669"/>
    <property type="project" value="TreeGrafter"/>
</dbReference>
<dbReference type="Pfam" id="PF04104">
    <property type="entry name" value="DNA_primase_lrg"/>
    <property type="match status" value="1"/>
</dbReference>
<evidence type="ECO:0000256" key="1">
    <source>
        <dbReference type="ARBA" id="ARBA00010564"/>
    </source>
</evidence>
<dbReference type="CDD" id="cd07322">
    <property type="entry name" value="PriL_PriS_Eukaryotic"/>
    <property type="match status" value="1"/>
</dbReference>
<evidence type="ECO:0000256" key="12">
    <source>
        <dbReference type="SAM" id="MobiDB-lite"/>
    </source>
</evidence>
<evidence type="ECO:0000256" key="10">
    <source>
        <dbReference type="PIRNR" id="PIRNR009449"/>
    </source>
</evidence>
<name>A0AAW0V6F6_SCYPA</name>
<dbReference type="PIRSF" id="PIRSF009449">
    <property type="entry name" value="DNA_primase_large_subunit"/>
    <property type="match status" value="1"/>
</dbReference>
<dbReference type="GO" id="GO:0046872">
    <property type="term" value="F:metal ion binding"/>
    <property type="evidence" value="ECO:0007669"/>
    <property type="project" value="UniProtKB-UniRule"/>
</dbReference>
<dbReference type="FunFam" id="1.20.930.80:FF:000001">
    <property type="entry name" value="DNA primase large subunit"/>
    <property type="match status" value="1"/>
</dbReference>